<evidence type="ECO:0000313" key="2">
    <source>
        <dbReference type="EMBL" id="HIX47634.1"/>
    </source>
</evidence>
<comment type="caution">
    <text evidence="2">The sequence shown here is derived from an EMBL/GenBank/DDBJ whole genome shotgun (WGS) entry which is preliminary data.</text>
</comment>
<evidence type="ECO:0000313" key="3">
    <source>
        <dbReference type="Proteomes" id="UP000824243"/>
    </source>
</evidence>
<name>A0A9D2ASL7_9FIRM</name>
<organism evidence="2 3">
    <name type="scientific">Candidatus Mediterraneibacter caccavium</name>
    <dbReference type="NCBI Taxonomy" id="2838661"/>
    <lineage>
        <taxon>Bacteria</taxon>
        <taxon>Bacillati</taxon>
        <taxon>Bacillota</taxon>
        <taxon>Clostridia</taxon>
        <taxon>Lachnospirales</taxon>
        <taxon>Lachnospiraceae</taxon>
        <taxon>Mediterraneibacter</taxon>
    </lineage>
</organism>
<sequence>MTMNGRRIGKMILNCFATAFIYLVMYYLSYRVFREYLFVWTADNRYWYTWILPFVFIFLGKYIISYSITFGSIAGTFAGQYLGDYIQKIRMEKITLYSTAEERWHLSLHYGVAIWLAVILIFLVIGILLEKKLKKKTSS</sequence>
<dbReference type="Proteomes" id="UP000824243">
    <property type="component" value="Unassembled WGS sequence"/>
</dbReference>
<reference evidence="2" key="1">
    <citation type="journal article" date="2021" name="PeerJ">
        <title>Extensive microbial diversity within the chicken gut microbiome revealed by metagenomics and culture.</title>
        <authorList>
            <person name="Gilroy R."/>
            <person name="Ravi A."/>
            <person name="Getino M."/>
            <person name="Pursley I."/>
            <person name="Horton D.L."/>
            <person name="Alikhan N.F."/>
            <person name="Baker D."/>
            <person name="Gharbi K."/>
            <person name="Hall N."/>
            <person name="Watson M."/>
            <person name="Adriaenssens E.M."/>
            <person name="Foster-Nyarko E."/>
            <person name="Jarju S."/>
            <person name="Secka A."/>
            <person name="Antonio M."/>
            <person name="Oren A."/>
            <person name="Chaudhuri R.R."/>
            <person name="La Ragione R."/>
            <person name="Hildebrand F."/>
            <person name="Pallen M.J."/>
        </authorList>
    </citation>
    <scope>NUCLEOTIDE SEQUENCE</scope>
    <source>
        <strain evidence="2">ChiSjej5B23-15282</strain>
    </source>
</reference>
<accession>A0A9D2ASL7</accession>
<keyword evidence="1" id="KW-0472">Membrane</keyword>
<gene>
    <name evidence="2" type="ORF">H9981_01225</name>
</gene>
<keyword evidence="1" id="KW-0812">Transmembrane</keyword>
<feature type="transmembrane region" description="Helical" evidence="1">
    <location>
        <begin position="104"/>
        <end position="129"/>
    </location>
</feature>
<evidence type="ECO:0000256" key="1">
    <source>
        <dbReference type="SAM" id="Phobius"/>
    </source>
</evidence>
<protein>
    <submittedName>
        <fullName evidence="2">Uncharacterized protein</fullName>
    </submittedName>
</protein>
<proteinExistence type="predicted"/>
<feature type="transmembrane region" description="Helical" evidence="1">
    <location>
        <begin position="12"/>
        <end position="30"/>
    </location>
</feature>
<dbReference type="AlphaFoldDB" id="A0A9D2ASL7"/>
<keyword evidence="1" id="KW-1133">Transmembrane helix</keyword>
<dbReference type="EMBL" id="DXFA01000020">
    <property type="protein sequence ID" value="HIX47634.1"/>
    <property type="molecule type" value="Genomic_DNA"/>
</dbReference>
<reference evidence="2" key="2">
    <citation type="submission" date="2021-04" db="EMBL/GenBank/DDBJ databases">
        <authorList>
            <person name="Gilroy R."/>
        </authorList>
    </citation>
    <scope>NUCLEOTIDE SEQUENCE</scope>
    <source>
        <strain evidence="2">ChiSjej5B23-15282</strain>
    </source>
</reference>
<feature type="transmembrane region" description="Helical" evidence="1">
    <location>
        <begin position="50"/>
        <end position="83"/>
    </location>
</feature>